<dbReference type="Proteomes" id="UP000824072">
    <property type="component" value="Unassembled WGS sequence"/>
</dbReference>
<dbReference type="EMBL" id="DVMU01000004">
    <property type="protein sequence ID" value="HIU32963.1"/>
    <property type="molecule type" value="Genomic_DNA"/>
</dbReference>
<gene>
    <name evidence="1" type="primary">yunB</name>
    <name evidence="1" type="ORF">IAB02_00225</name>
</gene>
<evidence type="ECO:0000313" key="1">
    <source>
        <dbReference type="EMBL" id="HIU32963.1"/>
    </source>
</evidence>
<organism evidence="1 2">
    <name type="scientific">Candidatus Pullichristensenella excrementigallinarum</name>
    <dbReference type="NCBI Taxonomy" id="2840907"/>
    <lineage>
        <taxon>Bacteria</taxon>
        <taxon>Bacillati</taxon>
        <taxon>Bacillota</taxon>
        <taxon>Clostridia</taxon>
        <taxon>Candidatus Pullichristensenella</taxon>
    </lineage>
</organism>
<dbReference type="NCBIfam" id="TIGR02832">
    <property type="entry name" value="spo_yunB"/>
    <property type="match status" value="1"/>
</dbReference>
<dbReference type="Pfam" id="PF09560">
    <property type="entry name" value="Spore_YunB"/>
    <property type="match status" value="1"/>
</dbReference>
<dbReference type="AlphaFoldDB" id="A0A9D1I988"/>
<dbReference type="InterPro" id="IPR014197">
    <property type="entry name" value="Sporulation_prot_YunB"/>
</dbReference>
<sequence>MGMILGALIAGAVMGYVNLNRALISLAEARATQRATAEISLALEEVMDHSFTYEDFIHITSDDTGAVRMLNANAVLMNQIASEASEAAQRRINSLEEEGIELPLGAALGASAFAGAGPKIHFRILPVGTVLTSFVTEFESAGINQTRHKIILEATATVRIVVPGGTRTASVCVTALMAESILVGDVPDSYIRVDETGDALNFLP</sequence>
<dbReference type="PIRSF" id="PIRSF021383">
    <property type="entry name" value="YunB"/>
    <property type="match status" value="1"/>
</dbReference>
<reference evidence="1" key="1">
    <citation type="submission" date="2020-10" db="EMBL/GenBank/DDBJ databases">
        <authorList>
            <person name="Gilroy R."/>
        </authorList>
    </citation>
    <scope>NUCLEOTIDE SEQUENCE</scope>
    <source>
        <strain evidence="1">ChiHcec3-11533</strain>
    </source>
</reference>
<evidence type="ECO:0000313" key="2">
    <source>
        <dbReference type="Proteomes" id="UP000824072"/>
    </source>
</evidence>
<accession>A0A9D1I988</accession>
<proteinExistence type="predicted"/>
<name>A0A9D1I988_9FIRM</name>
<comment type="caution">
    <text evidence="1">The sequence shown here is derived from an EMBL/GenBank/DDBJ whole genome shotgun (WGS) entry which is preliminary data.</text>
</comment>
<reference evidence="1" key="2">
    <citation type="journal article" date="2021" name="PeerJ">
        <title>Extensive microbial diversity within the chicken gut microbiome revealed by metagenomics and culture.</title>
        <authorList>
            <person name="Gilroy R."/>
            <person name="Ravi A."/>
            <person name="Getino M."/>
            <person name="Pursley I."/>
            <person name="Horton D.L."/>
            <person name="Alikhan N.F."/>
            <person name="Baker D."/>
            <person name="Gharbi K."/>
            <person name="Hall N."/>
            <person name="Watson M."/>
            <person name="Adriaenssens E.M."/>
            <person name="Foster-Nyarko E."/>
            <person name="Jarju S."/>
            <person name="Secka A."/>
            <person name="Antonio M."/>
            <person name="Oren A."/>
            <person name="Chaudhuri R.R."/>
            <person name="La Ragione R."/>
            <person name="Hildebrand F."/>
            <person name="Pallen M.J."/>
        </authorList>
    </citation>
    <scope>NUCLEOTIDE SEQUENCE</scope>
    <source>
        <strain evidence="1">ChiHcec3-11533</strain>
    </source>
</reference>
<protein>
    <submittedName>
        <fullName evidence="1">Sporulation protein YunB</fullName>
    </submittedName>
</protein>